<accession>A0ABS7UDH3</accession>
<evidence type="ECO:0000256" key="4">
    <source>
        <dbReference type="ARBA" id="ARBA00023136"/>
    </source>
</evidence>
<dbReference type="InterPro" id="IPR052185">
    <property type="entry name" value="IPC_Synthase-Related"/>
</dbReference>
<dbReference type="PANTHER" id="PTHR31310:SF7">
    <property type="entry name" value="PA-PHOSPHATASE RELATED-FAMILY PROTEIN DDB_G0268928"/>
    <property type="match status" value="1"/>
</dbReference>
<dbReference type="Proteomes" id="UP000780875">
    <property type="component" value="Unassembled WGS sequence"/>
</dbReference>
<organism evidence="8 9">
    <name type="scientific">Nocardioides mangrovi</name>
    <dbReference type="NCBI Taxonomy" id="2874580"/>
    <lineage>
        <taxon>Bacteria</taxon>
        <taxon>Bacillati</taxon>
        <taxon>Actinomycetota</taxon>
        <taxon>Actinomycetes</taxon>
        <taxon>Propionibacteriales</taxon>
        <taxon>Nocardioidaceae</taxon>
        <taxon>Nocardioides</taxon>
    </lineage>
</organism>
<feature type="transmembrane region" description="Helical" evidence="6">
    <location>
        <begin position="6"/>
        <end position="25"/>
    </location>
</feature>
<dbReference type="EMBL" id="JAIQZJ010000006">
    <property type="protein sequence ID" value="MBZ5738915.1"/>
    <property type="molecule type" value="Genomic_DNA"/>
</dbReference>
<evidence type="ECO:0000256" key="3">
    <source>
        <dbReference type="ARBA" id="ARBA00022989"/>
    </source>
</evidence>
<name>A0ABS7UDH3_9ACTN</name>
<evidence type="ECO:0000256" key="6">
    <source>
        <dbReference type="SAM" id="Phobius"/>
    </source>
</evidence>
<keyword evidence="9" id="KW-1185">Reference proteome</keyword>
<evidence type="ECO:0000313" key="9">
    <source>
        <dbReference type="Proteomes" id="UP000780875"/>
    </source>
</evidence>
<evidence type="ECO:0000256" key="5">
    <source>
        <dbReference type="SAM" id="MobiDB-lite"/>
    </source>
</evidence>
<dbReference type="Pfam" id="PF14378">
    <property type="entry name" value="PAP2_3"/>
    <property type="match status" value="1"/>
</dbReference>
<evidence type="ECO:0000256" key="2">
    <source>
        <dbReference type="ARBA" id="ARBA00022692"/>
    </source>
</evidence>
<feature type="transmembrane region" description="Helical" evidence="6">
    <location>
        <begin position="134"/>
        <end position="151"/>
    </location>
</feature>
<comment type="caution">
    <text evidence="8">The sequence shown here is derived from an EMBL/GenBank/DDBJ whole genome shotgun (WGS) entry which is preliminary data.</text>
</comment>
<feature type="domain" description="Inositolphosphotransferase Aur1/Ipt1" evidence="7">
    <location>
        <begin position="71"/>
        <end position="249"/>
    </location>
</feature>
<protein>
    <submittedName>
        <fullName evidence="8">Phosphatase PAP2 family protein</fullName>
    </submittedName>
</protein>
<keyword evidence="4 6" id="KW-0472">Membrane</keyword>
<feature type="transmembrane region" description="Helical" evidence="6">
    <location>
        <begin position="103"/>
        <end position="122"/>
    </location>
</feature>
<gene>
    <name evidence="8" type="ORF">K8U61_12130</name>
</gene>
<reference evidence="8 9" key="1">
    <citation type="submission" date="2021-09" db="EMBL/GenBank/DDBJ databases">
        <title>Whole genome sequence of Nocardioides sp. GBK3QG-3.</title>
        <authorList>
            <person name="Tuo L."/>
        </authorList>
    </citation>
    <scope>NUCLEOTIDE SEQUENCE [LARGE SCALE GENOMIC DNA]</scope>
    <source>
        <strain evidence="8 9">GBK3QG-3</strain>
    </source>
</reference>
<dbReference type="RefSeq" id="WP_224123286.1">
    <property type="nucleotide sequence ID" value="NZ_JAIQZJ010000006.1"/>
</dbReference>
<evidence type="ECO:0000256" key="1">
    <source>
        <dbReference type="ARBA" id="ARBA00004141"/>
    </source>
</evidence>
<evidence type="ECO:0000259" key="7">
    <source>
        <dbReference type="Pfam" id="PF14378"/>
    </source>
</evidence>
<feature type="transmembrane region" description="Helical" evidence="6">
    <location>
        <begin position="37"/>
        <end position="54"/>
    </location>
</feature>
<sequence>MPWPTWDQAAIACVISILVWFGVRTRRTRLTPHLEPLAAEFALISGLYAVWRLARMLPIASVHGARERAHDIASFEQTIHLPTELALQKFVIAHEKLADFSTWYYATVHVPALLAFLVWLFYRHRDVYPRWRNALALVTAGCLIIRFIRVAPPRFIPSLGYVDLSHHYGPSVYSANPNTGVSDQFAAMPSIHVAWAAIVSLGIVAASTSRWRWIFLLHLVLTVLVVSATGNHWWLDGIVALMLLAGALWIDTALLSRYRARVTRPRDLPSSTEPAVPSCPASPAP</sequence>
<dbReference type="CDD" id="cd03386">
    <property type="entry name" value="PAP2_Aur1_like"/>
    <property type="match status" value="1"/>
</dbReference>
<feature type="region of interest" description="Disordered" evidence="5">
    <location>
        <begin position="266"/>
        <end position="285"/>
    </location>
</feature>
<keyword evidence="3 6" id="KW-1133">Transmembrane helix</keyword>
<dbReference type="InterPro" id="IPR026841">
    <property type="entry name" value="Aur1/Ipt1"/>
</dbReference>
<feature type="transmembrane region" description="Helical" evidence="6">
    <location>
        <begin position="237"/>
        <end position="256"/>
    </location>
</feature>
<keyword evidence="2 6" id="KW-0812">Transmembrane</keyword>
<feature type="transmembrane region" description="Helical" evidence="6">
    <location>
        <begin position="185"/>
        <end position="206"/>
    </location>
</feature>
<dbReference type="PANTHER" id="PTHR31310">
    <property type="match status" value="1"/>
</dbReference>
<proteinExistence type="predicted"/>
<feature type="transmembrane region" description="Helical" evidence="6">
    <location>
        <begin position="213"/>
        <end position="231"/>
    </location>
</feature>
<evidence type="ECO:0000313" key="8">
    <source>
        <dbReference type="EMBL" id="MBZ5738915.1"/>
    </source>
</evidence>
<comment type="subcellular location">
    <subcellularLocation>
        <location evidence="1">Membrane</location>
        <topology evidence="1">Multi-pass membrane protein</topology>
    </subcellularLocation>
</comment>